<gene>
    <name evidence="4" type="ORF">HNR61_001497</name>
</gene>
<feature type="transmembrane region" description="Helical" evidence="3">
    <location>
        <begin position="103"/>
        <end position="122"/>
    </location>
</feature>
<evidence type="ECO:0000313" key="4">
    <source>
        <dbReference type="EMBL" id="MBA8949884.1"/>
    </source>
</evidence>
<dbReference type="RefSeq" id="WP_182842387.1">
    <property type="nucleotide sequence ID" value="NZ_BAAALP010000098.1"/>
</dbReference>
<organism evidence="4 5">
    <name type="scientific">Actinomadura namibiensis</name>
    <dbReference type="NCBI Taxonomy" id="182080"/>
    <lineage>
        <taxon>Bacteria</taxon>
        <taxon>Bacillati</taxon>
        <taxon>Actinomycetota</taxon>
        <taxon>Actinomycetes</taxon>
        <taxon>Streptosporangiales</taxon>
        <taxon>Thermomonosporaceae</taxon>
        <taxon>Actinomadura</taxon>
    </lineage>
</organism>
<evidence type="ECO:0000256" key="3">
    <source>
        <dbReference type="SAM" id="Phobius"/>
    </source>
</evidence>
<keyword evidence="1" id="KW-0175">Coiled coil</keyword>
<dbReference type="EMBL" id="JACJIA010000002">
    <property type="protein sequence ID" value="MBA8949884.1"/>
    <property type="molecule type" value="Genomic_DNA"/>
</dbReference>
<evidence type="ECO:0000313" key="5">
    <source>
        <dbReference type="Proteomes" id="UP000572680"/>
    </source>
</evidence>
<feature type="compositionally biased region" description="Pro residues" evidence="2">
    <location>
        <begin position="446"/>
        <end position="489"/>
    </location>
</feature>
<dbReference type="InterPro" id="IPR025519">
    <property type="entry name" value="DUF4407"/>
</dbReference>
<dbReference type="Proteomes" id="UP000572680">
    <property type="component" value="Unassembled WGS sequence"/>
</dbReference>
<dbReference type="Pfam" id="PF14362">
    <property type="entry name" value="DUF4407"/>
    <property type="match status" value="1"/>
</dbReference>
<proteinExistence type="predicted"/>
<keyword evidence="5" id="KW-1185">Reference proteome</keyword>
<name>A0A7W3LKP8_ACTNM</name>
<feature type="transmembrane region" description="Helical" evidence="3">
    <location>
        <begin position="318"/>
        <end position="339"/>
    </location>
</feature>
<evidence type="ECO:0000256" key="1">
    <source>
        <dbReference type="SAM" id="Coils"/>
    </source>
</evidence>
<dbReference type="AlphaFoldDB" id="A0A7W3LKP8"/>
<reference evidence="4 5" key="1">
    <citation type="submission" date="2020-08" db="EMBL/GenBank/DDBJ databases">
        <title>Genomic Encyclopedia of Type Strains, Phase IV (KMG-IV): sequencing the most valuable type-strain genomes for metagenomic binning, comparative biology and taxonomic classification.</title>
        <authorList>
            <person name="Goeker M."/>
        </authorList>
    </citation>
    <scope>NUCLEOTIDE SEQUENCE [LARGE SCALE GENOMIC DNA]</scope>
    <source>
        <strain evidence="4 5">DSM 44197</strain>
    </source>
</reference>
<keyword evidence="3" id="KW-0472">Membrane</keyword>
<feature type="coiled-coil region" evidence="1">
    <location>
        <begin position="223"/>
        <end position="250"/>
    </location>
</feature>
<keyword evidence="3" id="KW-1133">Transmembrane helix</keyword>
<feature type="region of interest" description="Disordered" evidence="2">
    <location>
        <begin position="442"/>
        <end position="489"/>
    </location>
</feature>
<sequence length="489" mass="53861">MKNSPRFRPLIWLSGARPEILARCPTEVGKYQGIGAAVLITAVMAAISMAFALAMAVRAPLAVAVVFATLWGLAIMMLDRWLVTTVNRQPLWWQTVLPALPRLLFALLIGFVVSTPLTLQVFDREIQAELEVMKRAGADGNAAAAANGSLGRRIAALDTEAKQLERTIASGGDTGADLNADPTIVGLRSREEQALRRVADARKGLLCELGGSGRCRAGEGPLARERRRELTAAEAELNDVRTQIADRRDQLRRQGTTARAENLRAAQERLGKVRPELATLQRQQNELNAGFAARNANATGLLKRLEALDRLTDRSGTLFWAHLLLMLLFTSIEILPIFVKLLLSLMPRQNLYERILEDEERWRHLVARELGRREQNAQILAGEDILTQARLLREARDAALPRMVEATVRAELEIAQAALHHWRDRELRDLPGNIDHYVSADAFPQATPPAPPPPPYAPPPNGSVPPPRPAPPSNGTPPPGFRPPPRPHP</sequence>
<protein>
    <recommendedName>
        <fullName evidence="6">DUF4407 domain-containing protein</fullName>
    </recommendedName>
</protein>
<evidence type="ECO:0000256" key="2">
    <source>
        <dbReference type="SAM" id="MobiDB-lite"/>
    </source>
</evidence>
<keyword evidence="3" id="KW-0812">Transmembrane</keyword>
<accession>A0A7W3LKP8</accession>
<feature type="transmembrane region" description="Helical" evidence="3">
    <location>
        <begin position="61"/>
        <end position="83"/>
    </location>
</feature>
<feature type="transmembrane region" description="Helical" evidence="3">
    <location>
        <begin position="32"/>
        <end position="54"/>
    </location>
</feature>
<evidence type="ECO:0008006" key="6">
    <source>
        <dbReference type="Google" id="ProtNLM"/>
    </source>
</evidence>
<comment type="caution">
    <text evidence="4">The sequence shown here is derived from an EMBL/GenBank/DDBJ whole genome shotgun (WGS) entry which is preliminary data.</text>
</comment>